<dbReference type="InterPro" id="IPR018310">
    <property type="entry name" value="Put_endonuclease_Z1-dom"/>
</dbReference>
<gene>
    <name evidence="4" type="ORF">CLV59_103580</name>
</gene>
<evidence type="ECO:0000256" key="2">
    <source>
        <dbReference type="SAM" id="MobiDB-lite"/>
    </source>
</evidence>
<evidence type="ECO:0000259" key="3">
    <source>
        <dbReference type="Pfam" id="PF10593"/>
    </source>
</evidence>
<dbReference type="EMBL" id="QLMA01000003">
    <property type="protein sequence ID" value="RAJ83611.1"/>
    <property type="molecule type" value="Genomic_DNA"/>
</dbReference>
<feature type="domain" description="Putative endonuclease Z1" evidence="3">
    <location>
        <begin position="463"/>
        <end position="712"/>
    </location>
</feature>
<organism evidence="4 5">
    <name type="scientific">Chitinophaga dinghuensis</name>
    <dbReference type="NCBI Taxonomy" id="1539050"/>
    <lineage>
        <taxon>Bacteria</taxon>
        <taxon>Pseudomonadati</taxon>
        <taxon>Bacteroidota</taxon>
        <taxon>Chitinophagia</taxon>
        <taxon>Chitinophagales</taxon>
        <taxon>Chitinophagaceae</taxon>
        <taxon>Chitinophaga</taxon>
    </lineage>
</organism>
<feature type="coiled-coil region" evidence="1">
    <location>
        <begin position="668"/>
        <end position="695"/>
    </location>
</feature>
<dbReference type="Pfam" id="PF10593">
    <property type="entry name" value="Z1"/>
    <property type="match status" value="1"/>
</dbReference>
<name>A0A327W2V3_9BACT</name>
<feature type="region of interest" description="Disordered" evidence="2">
    <location>
        <begin position="1006"/>
        <end position="1025"/>
    </location>
</feature>
<evidence type="ECO:0000313" key="5">
    <source>
        <dbReference type="Proteomes" id="UP000249819"/>
    </source>
</evidence>
<sequence>MKSHEIVYLLKTIIKSKAEDQPAITLEFFEDIRDEVLNMVKVMSSQVKHLDEVTLQTLYNTAKNEFISVYPVEIDPSGSLRREGLRTWLTEDRKKNMPTSYLDRYIESLIRSGRPEKVINEVIKSSESILGKLGDPQSGTDFYCKGLVVGSVQSGKTANFNAVINRAIDSGYPLIIVLSGIMEDLRSQTQERIDYDVIGEGYNKANGRTAAKGVGLINRFGEQGNKDVRQVRSITSVKSDFKKSVKDLDFSLNHRNILICKKNTGVLKNLLIWLSGYLSENQEQHKIPLLLIDDEADNASLNNLGHKGADYASTINGHIRALLKLFSRKTYLGYTATPFANVLQDRHQDPPDKKWPITFKSQGKPITREYEQENNIFPDDFIELLNPPSNYIGAKNIFETVLDDHEKKIPLLEQVEDIDRSFPAQVVNSEEGPIRGATAEEIKNGESRASTRYDPFPFELPKSLHEAIQCFILSIAVRLSRKPEMVNSEMYQPHHTMLVHVSRFIPWQNKTKKLISEYVQLIENRIKNELPKGENSIYRELEVIWNKYFAAILFDIRSYLPVGYQDEFLTHRNYNDIEPLLIEAIKGIEIKAVNSETKDKLDYIKDAAGNGKKYIAIGGNRLSRGFTLEGLTINYFVRNTNFSDTLLQMGRWFGYRPGYIDCCKLFTTADAIEKYDIATRTIEELEVEFSKMERAGKFPKDFILRVRKDPGVLKITRPSILKNADTVVWSYQNKLVQPTKFDLNPDRIKASWTSLKQWVSRSYNGSGITNSFYQFETDYTGLFSFITNPNSLHNYGKDLDQIKKFIQLCADNGKLRKWTIAIKATGNGRQLKHFHTDFPLDITMIQRSGPNSGHLRADFETKNIFSVSGKSANIVTGPEDLSILLSQEQIQAAKKKYDNARIKDLIKGKGMTEEDAQKYIKTHPIRYPEKIYRGEMSDNNGLLLVYLQDLHSVFNLDENNNGDFKNMSSSFDLTIPLIGYAFGFPEIEPDPGGTYAVGKYGITETDINEEEDAEEFDESLNGEEE</sequence>
<proteinExistence type="predicted"/>
<dbReference type="OrthoDB" id="436461at2"/>
<dbReference type="Proteomes" id="UP000249819">
    <property type="component" value="Unassembled WGS sequence"/>
</dbReference>
<comment type="caution">
    <text evidence="4">The sequence shown here is derived from an EMBL/GenBank/DDBJ whole genome shotgun (WGS) entry which is preliminary data.</text>
</comment>
<reference evidence="4 5" key="1">
    <citation type="submission" date="2018-06" db="EMBL/GenBank/DDBJ databases">
        <title>Genomic Encyclopedia of Archaeal and Bacterial Type Strains, Phase II (KMG-II): from individual species to whole genera.</title>
        <authorList>
            <person name="Goeker M."/>
        </authorList>
    </citation>
    <scope>NUCLEOTIDE SEQUENCE [LARGE SCALE GENOMIC DNA]</scope>
    <source>
        <strain evidence="4 5">DSM 29821</strain>
    </source>
</reference>
<keyword evidence="1" id="KW-0175">Coiled coil</keyword>
<evidence type="ECO:0000313" key="4">
    <source>
        <dbReference type="EMBL" id="RAJ83611.1"/>
    </source>
</evidence>
<dbReference type="RefSeq" id="WP_111592247.1">
    <property type="nucleotide sequence ID" value="NZ_QLMA01000003.1"/>
</dbReference>
<dbReference type="AlphaFoldDB" id="A0A327W2V3"/>
<protein>
    <submittedName>
        <fullName evidence="4">Z1 domain-containing protein</fullName>
    </submittedName>
</protein>
<accession>A0A327W2V3</accession>
<keyword evidence="5" id="KW-1185">Reference proteome</keyword>
<evidence type="ECO:0000256" key="1">
    <source>
        <dbReference type="SAM" id="Coils"/>
    </source>
</evidence>